<dbReference type="Proteomes" id="UP001150062">
    <property type="component" value="Unassembled WGS sequence"/>
</dbReference>
<dbReference type="InterPro" id="IPR000210">
    <property type="entry name" value="BTB/POZ_dom"/>
</dbReference>
<dbReference type="Pfam" id="PF00415">
    <property type="entry name" value="RCC1"/>
    <property type="match status" value="1"/>
</dbReference>
<dbReference type="Gene3D" id="2.130.10.30">
    <property type="entry name" value="Regulator of chromosome condensation 1/beta-lactamase-inhibitor protein II"/>
    <property type="match status" value="1"/>
</dbReference>
<protein>
    <submittedName>
        <fullName evidence="4">Btk-binding protein-related</fullName>
    </submittedName>
</protein>
<proteinExistence type="predicted"/>
<comment type="caution">
    <text evidence="4">The sequence shown here is derived from an EMBL/GenBank/DDBJ whole genome shotgun (WGS) entry which is preliminary data.</text>
</comment>
<gene>
    <name evidence="4" type="ORF">M0813_27806</name>
</gene>
<evidence type="ECO:0000313" key="5">
    <source>
        <dbReference type="Proteomes" id="UP001150062"/>
    </source>
</evidence>
<reference evidence="4" key="1">
    <citation type="submission" date="2022-08" db="EMBL/GenBank/DDBJ databases">
        <title>Novel sulfate-reducing endosymbionts in the free-living metamonad Anaeramoeba.</title>
        <authorList>
            <person name="Jerlstrom-Hultqvist J."/>
            <person name="Cepicka I."/>
            <person name="Gallot-Lavallee L."/>
            <person name="Salas-Leiva D."/>
            <person name="Curtis B.A."/>
            <person name="Zahonova K."/>
            <person name="Pipaliya S."/>
            <person name="Dacks J."/>
            <person name="Roger A.J."/>
        </authorList>
    </citation>
    <scope>NUCLEOTIDE SEQUENCE</scope>
    <source>
        <strain evidence="4">Schooner1</strain>
    </source>
</reference>
<dbReference type="PROSITE" id="PS50097">
    <property type="entry name" value="BTB"/>
    <property type="match status" value="1"/>
</dbReference>
<dbReference type="InterPro" id="IPR051625">
    <property type="entry name" value="Signaling_Regulatory_Domain"/>
</dbReference>
<evidence type="ECO:0000256" key="2">
    <source>
        <dbReference type="PROSITE-ProRule" id="PRU00235"/>
    </source>
</evidence>
<dbReference type="InterPro" id="IPR011333">
    <property type="entry name" value="SKP1/BTB/POZ_sf"/>
</dbReference>
<keyword evidence="5" id="KW-1185">Reference proteome</keyword>
<dbReference type="CDD" id="cd18186">
    <property type="entry name" value="BTB_POZ_ZBTB_KLHL-like"/>
    <property type="match status" value="1"/>
</dbReference>
<name>A0ABQ8XWI2_9EUKA</name>
<dbReference type="PANTHER" id="PTHR22872">
    <property type="entry name" value="BTK-BINDING PROTEIN-RELATED"/>
    <property type="match status" value="1"/>
</dbReference>
<dbReference type="PANTHER" id="PTHR22872:SF2">
    <property type="entry name" value="INHIBITOR OF BRUTON TYROSINE KINASE"/>
    <property type="match status" value="1"/>
</dbReference>
<dbReference type="InterPro" id="IPR000408">
    <property type="entry name" value="Reg_chr_condens"/>
</dbReference>
<feature type="repeat" description="RCC1" evidence="2">
    <location>
        <begin position="200"/>
        <end position="253"/>
    </location>
</feature>
<sequence length="590" mass="67248">MEKNVEVIIFGDDRHSYLQTDKTETNFISVIKVHKPNKIVTGDGTHFLVWKGSNKLEFYSQSQGNHKFELEGEKIVDIVSGCESYLIPTESGKLYSVAQGRNHYSQNPTTNPESSKFSEIRLVEFFSRKNLLIKAIGMGYGSNYFLCTDGSLYVSGSYQSGRLGISKQRNQQVPLLLTQNVERVFSGPHGLGFFYITKSKILFGCGYNAYGQLGLGINDTKTTPKEVKLPPFQIEDLLDMYTGQTHSIALTNKGKVYTCGSGKMNGHNENKNKFACLQFFQDKFVVRIASAENTQLALTRDSGLYCWGLNNTTLNEISTWTIPTKLKVPKYFKVSAISTKINCGTKVVFLYNTIGNCLRQDFVNLLKSGKFTDTSIGSSENAVKCHKLLIELRTGLKINVIQQIMKDNNFTKEQINVFLKWVYSDEISYNNAIQGVFNSLNIAFPINKDNTLENTLLKLYEDEDSKDFNILVKIDDDDDNDDDDEEDEEEEEIPVHKLILMARSGLFREMFENIQEMGNNSVRDYSHKSIESLEVLIKYFYTNKIELTADDDPQLIVEELEDSIEYYQLNQDSNFKIELQKIKAQFNLKF</sequence>
<accession>A0ABQ8XWI2</accession>
<feature type="domain" description="BTB" evidence="3">
    <location>
        <begin position="466"/>
        <end position="549"/>
    </location>
</feature>
<dbReference type="SUPFAM" id="SSF50985">
    <property type="entry name" value="RCC1/BLIP-II"/>
    <property type="match status" value="1"/>
</dbReference>
<evidence type="ECO:0000259" key="3">
    <source>
        <dbReference type="PROSITE" id="PS50097"/>
    </source>
</evidence>
<keyword evidence="1" id="KW-0677">Repeat</keyword>
<dbReference type="InterPro" id="IPR009091">
    <property type="entry name" value="RCC1/BLIP-II"/>
</dbReference>
<evidence type="ECO:0000256" key="1">
    <source>
        <dbReference type="ARBA" id="ARBA00022737"/>
    </source>
</evidence>
<dbReference type="Pfam" id="PF00651">
    <property type="entry name" value="BTB"/>
    <property type="match status" value="1"/>
</dbReference>
<dbReference type="PROSITE" id="PS50012">
    <property type="entry name" value="RCC1_3"/>
    <property type="match status" value="1"/>
</dbReference>
<dbReference type="Gene3D" id="3.30.710.10">
    <property type="entry name" value="Potassium Channel Kv1.1, Chain A"/>
    <property type="match status" value="1"/>
</dbReference>
<dbReference type="SMART" id="SM00225">
    <property type="entry name" value="BTB"/>
    <property type="match status" value="1"/>
</dbReference>
<dbReference type="SUPFAM" id="SSF54695">
    <property type="entry name" value="POZ domain"/>
    <property type="match status" value="1"/>
</dbReference>
<dbReference type="PRINTS" id="PR00633">
    <property type="entry name" value="RCCNDNSATION"/>
</dbReference>
<organism evidence="4 5">
    <name type="scientific">Anaeramoeba flamelloides</name>
    <dbReference type="NCBI Taxonomy" id="1746091"/>
    <lineage>
        <taxon>Eukaryota</taxon>
        <taxon>Metamonada</taxon>
        <taxon>Anaeramoebidae</taxon>
        <taxon>Anaeramoeba</taxon>
    </lineage>
</organism>
<evidence type="ECO:0000313" key="4">
    <source>
        <dbReference type="EMBL" id="KAJ6236419.1"/>
    </source>
</evidence>
<dbReference type="EMBL" id="JAOAOG010000243">
    <property type="protein sequence ID" value="KAJ6236419.1"/>
    <property type="molecule type" value="Genomic_DNA"/>
</dbReference>